<evidence type="ECO:0000256" key="2">
    <source>
        <dbReference type="ARBA" id="ARBA00023122"/>
    </source>
</evidence>
<dbReference type="Proteomes" id="UP001172457">
    <property type="component" value="Chromosome 2"/>
</dbReference>
<gene>
    <name evidence="4" type="ORF">OSB04_008243</name>
</gene>
<dbReference type="GO" id="GO:0005634">
    <property type="term" value="C:nucleus"/>
    <property type="evidence" value="ECO:0007669"/>
    <property type="project" value="TreeGrafter"/>
</dbReference>
<dbReference type="PANTHER" id="PTHR13780:SF39">
    <property type="entry name" value="CBS DOMAIN-CONTAINING PROTEIN CBSX5-LIKE"/>
    <property type="match status" value="1"/>
</dbReference>
<evidence type="ECO:0000313" key="5">
    <source>
        <dbReference type="Proteomes" id="UP001172457"/>
    </source>
</evidence>
<dbReference type="GO" id="GO:0005737">
    <property type="term" value="C:cytoplasm"/>
    <property type="evidence" value="ECO:0007669"/>
    <property type="project" value="TreeGrafter"/>
</dbReference>
<evidence type="ECO:0000259" key="3">
    <source>
        <dbReference type="Pfam" id="PF00571"/>
    </source>
</evidence>
<feature type="domain" description="CBS" evidence="3">
    <location>
        <begin position="258"/>
        <end position="296"/>
    </location>
</feature>
<dbReference type="InterPro" id="IPR050511">
    <property type="entry name" value="AMPK_gamma/SDS23_families"/>
</dbReference>
<dbReference type="Gene3D" id="3.10.580.10">
    <property type="entry name" value="CBS-domain"/>
    <property type="match status" value="1"/>
</dbReference>
<name>A0AA38TLE9_9ASTR</name>
<proteinExistence type="predicted"/>
<dbReference type="EMBL" id="JARYMX010000002">
    <property type="protein sequence ID" value="KAJ9563083.1"/>
    <property type="molecule type" value="Genomic_DNA"/>
</dbReference>
<organism evidence="4 5">
    <name type="scientific">Centaurea solstitialis</name>
    <name type="common">yellow star-thistle</name>
    <dbReference type="NCBI Taxonomy" id="347529"/>
    <lineage>
        <taxon>Eukaryota</taxon>
        <taxon>Viridiplantae</taxon>
        <taxon>Streptophyta</taxon>
        <taxon>Embryophyta</taxon>
        <taxon>Tracheophyta</taxon>
        <taxon>Spermatophyta</taxon>
        <taxon>Magnoliopsida</taxon>
        <taxon>eudicotyledons</taxon>
        <taxon>Gunneridae</taxon>
        <taxon>Pentapetalae</taxon>
        <taxon>asterids</taxon>
        <taxon>campanulids</taxon>
        <taxon>Asterales</taxon>
        <taxon>Asteraceae</taxon>
        <taxon>Carduoideae</taxon>
        <taxon>Cardueae</taxon>
        <taxon>Centaureinae</taxon>
        <taxon>Centaurea</taxon>
    </lineage>
</organism>
<dbReference type="AlphaFoldDB" id="A0AA38TLE9"/>
<accession>A0AA38TLE9</accession>
<keyword evidence="1" id="KW-0677">Repeat</keyword>
<dbReference type="InterPro" id="IPR046342">
    <property type="entry name" value="CBS_dom_sf"/>
</dbReference>
<evidence type="ECO:0000313" key="4">
    <source>
        <dbReference type="EMBL" id="KAJ9563083.1"/>
    </source>
</evidence>
<reference evidence="4" key="1">
    <citation type="submission" date="2023-03" db="EMBL/GenBank/DDBJ databases">
        <title>Chromosome-scale reference genome and RAD-based genetic map of yellow starthistle (Centaurea solstitialis) reveal putative structural variation and QTLs associated with invader traits.</title>
        <authorList>
            <person name="Reatini B."/>
            <person name="Cang F.A."/>
            <person name="Jiang Q."/>
            <person name="Mckibben M.T.W."/>
            <person name="Barker M.S."/>
            <person name="Rieseberg L.H."/>
            <person name="Dlugosch K.M."/>
        </authorList>
    </citation>
    <scope>NUCLEOTIDE SEQUENCE</scope>
    <source>
        <strain evidence="4">CAN-66</strain>
        <tissue evidence="4">Leaf</tissue>
    </source>
</reference>
<sequence length="302" mass="33317">MARSFLATQVSDLCVGKPPLRSLPATATVADAVSALKRSGDINVGIWSCNHSDHSTVVGNDVVSCRRRTFCALFKLSKPRFWISVPESKGQIRHLEPNSSLLEAIDYILEGLKNLVIPIHKPYKRKIHANSSFSGPTHHNARNSVVNHNNTLIGEISPFTLSCCDETFASAVATLSARDLMAYIDYNGPPEDLVHLVKKRLNDRNLTAMLDLMEDCNNPSCSSSSGSDEEFGYGKKGGMGRSYPGRRSEAIVCHPWNTLMAVMVQMIAHRVGYAWVVREDYGLVGIVSFREILKQLRSVVGE</sequence>
<keyword evidence="2" id="KW-0129">CBS domain</keyword>
<dbReference type="InterPro" id="IPR000644">
    <property type="entry name" value="CBS_dom"/>
</dbReference>
<dbReference type="SUPFAM" id="SSF54631">
    <property type="entry name" value="CBS-domain pair"/>
    <property type="match status" value="1"/>
</dbReference>
<keyword evidence="5" id="KW-1185">Reference proteome</keyword>
<evidence type="ECO:0000256" key="1">
    <source>
        <dbReference type="ARBA" id="ARBA00022737"/>
    </source>
</evidence>
<dbReference type="PANTHER" id="PTHR13780">
    <property type="entry name" value="AMP-ACTIVATED PROTEIN KINASE, GAMMA REGULATORY SUBUNIT"/>
    <property type="match status" value="1"/>
</dbReference>
<protein>
    <recommendedName>
        <fullName evidence="3">CBS domain-containing protein</fullName>
    </recommendedName>
</protein>
<comment type="caution">
    <text evidence="4">The sequence shown here is derived from an EMBL/GenBank/DDBJ whole genome shotgun (WGS) entry which is preliminary data.</text>
</comment>
<dbReference type="Pfam" id="PF00571">
    <property type="entry name" value="CBS"/>
    <property type="match status" value="1"/>
</dbReference>